<dbReference type="GO" id="GO:0051117">
    <property type="term" value="F:ATPase binding"/>
    <property type="evidence" value="ECO:0007669"/>
    <property type="project" value="TreeGrafter"/>
</dbReference>
<dbReference type="GO" id="GO:0016558">
    <property type="term" value="P:protein import into peroxisome matrix"/>
    <property type="evidence" value="ECO:0007669"/>
    <property type="project" value="TreeGrafter"/>
</dbReference>
<protein>
    <submittedName>
        <fullName evidence="1">Peroxisomal biogenesis factor 26</fullName>
    </submittedName>
</protein>
<keyword evidence="2" id="KW-1185">Reference proteome</keyword>
<dbReference type="PANTHER" id="PTHR16262:SF2">
    <property type="entry name" value="PEROXISOME ASSEMBLY PROTEIN 26"/>
    <property type="match status" value="1"/>
</dbReference>
<dbReference type="InterPro" id="IPR010797">
    <property type="entry name" value="Pex26"/>
</dbReference>
<dbReference type="Pfam" id="PF07163">
    <property type="entry name" value="Pex26"/>
    <property type="match status" value="1"/>
</dbReference>
<dbReference type="GO" id="GO:0044877">
    <property type="term" value="F:protein-containing complex binding"/>
    <property type="evidence" value="ECO:0007669"/>
    <property type="project" value="InterPro"/>
</dbReference>
<reference evidence="1" key="2">
    <citation type="submission" date="2025-09" db="UniProtKB">
        <authorList>
            <consortium name="Ensembl"/>
        </authorList>
    </citation>
    <scope>IDENTIFICATION</scope>
</reference>
<dbReference type="GO" id="GO:0045046">
    <property type="term" value="P:protein import into peroxisome membrane"/>
    <property type="evidence" value="ECO:0007669"/>
    <property type="project" value="InterPro"/>
</dbReference>
<evidence type="ECO:0000313" key="1">
    <source>
        <dbReference type="Ensembl" id="ENSOKIP00005009191.1"/>
    </source>
</evidence>
<name>A0A8C7CNE5_ONCKI</name>
<reference evidence="1" key="1">
    <citation type="submission" date="2025-08" db="UniProtKB">
        <authorList>
            <consortium name="Ensembl"/>
        </authorList>
    </citation>
    <scope>IDENTIFICATION</scope>
</reference>
<accession>A0A8C7CNE5</accession>
<proteinExistence type="predicted"/>
<dbReference type="PANTHER" id="PTHR16262">
    <property type="entry name" value="PEROXISOME ASSEMBLY PROTEIN 26"/>
    <property type="match status" value="1"/>
</dbReference>
<dbReference type="GO" id="GO:0005778">
    <property type="term" value="C:peroxisomal membrane"/>
    <property type="evidence" value="ECO:0007669"/>
    <property type="project" value="InterPro"/>
</dbReference>
<dbReference type="AlphaFoldDB" id="A0A8C7CNE5"/>
<gene>
    <name evidence="1" type="primary">pex26</name>
</gene>
<dbReference type="Proteomes" id="UP000694557">
    <property type="component" value="Unassembled WGS sequence"/>
</dbReference>
<organism evidence="1 2">
    <name type="scientific">Oncorhynchus kisutch</name>
    <name type="common">Coho salmon</name>
    <name type="synonym">Salmo kisutch</name>
    <dbReference type="NCBI Taxonomy" id="8019"/>
    <lineage>
        <taxon>Eukaryota</taxon>
        <taxon>Metazoa</taxon>
        <taxon>Chordata</taxon>
        <taxon>Craniata</taxon>
        <taxon>Vertebrata</taxon>
        <taxon>Euteleostomi</taxon>
        <taxon>Actinopterygii</taxon>
        <taxon>Neopterygii</taxon>
        <taxon>Teleostei</taxon>
        <taxon>Protacanthopterygii</taxon>
        <taxon>Salmoniformes</taxon>
        <taxon>Salmonidae</taxon>
        <taxon>Salmoninae</taxon>
        <taxon>Oncorhynchus</taxon>
    </lineage>
</organism>
<sequence length="310" mass="34278">MSNSSTSMAHTLSFGSVRQSPPLSSHFALTHGLLDSAAEQLMVQRDFQAAFDTCERGLVSLLNAEQEDSRYGELKAALCIVGIQALAELNQWPGVLEWILQHYECPEKISALISSIITVFILLYTKVGEQAMMQEAGHVWLCCPSNGRLAGFGTVAELYLLHILVPLGHMTEARELVFGEVGGIAFTEDQKQTALDIVENKENLSQEQHPSPNPNTSPVVVVAGLNTPQGAVIQKLEALLRLLNRGLSVASGGLFRLQRFFLAAVLLYMLFVRMDPAHPSSFPWISQMLQMLKQMWDAMFAPYYRARAQS</sequence>
<dbReference type="Ensembl" id="ENSOKIT00005009743.1">
    <property type="protein sequence ID" value="ENSOKIP00005009191.1"/>
    <property type="gene ID" value="ENSOKIG00005004017.1"/>
</dbReference>
<evidence type="ECO:0000313" key="2">
    <source>
        <dbReference type="Proteomes" id="UP000694557"/>
    </source>
</evidence>
<dbReference type="GeneTree" id="ENSGT00510000049725"/>